<dbReference type="EMBL" id="CP015866">
    <property type="protein sequence ID" value="ANJ11176.1"/>
    <property type="molecule type" value="Genomic_DNA"/>
</dbReference>
<evidence type="ECO:0000313" key="3">
    <source>
        <dbReference type="EMBL" id="MFB8752589.1"/>
    </source>
</evidence>
<dbReference type="RefSeq" id="WP_064731504.1">
    <property type="nucleotide sequence ID" value="NZ_BMRX01000004.1"/>
</dbReference>
<reference evidence="3 5" key="2">
    <citation type="submission" date="2024-01" db="EMBL/GenBank/DDBJ databases">
        <title>Genome mining of biosynthetic gene clusters to explore secondary metabolites of Streptomyces sp.</title>
        <authorList>
            <person name="Baig A."/>
            <person name="Ajitkumar Shintre N."/>
            <person name="Kumar H."/>
            <person name="Anbarasu A."/>
            <person name="Ramaiah S."/>
        </authorList>
    </citation>
    <scope>NUCLEOTIDE SEQUENCE [LARGE SCALE GENOMIC DNA]</scope>
    <source>
        <strain evidence="3 5">A03</strain>
    </source>
</reference>
<dbReference type="EMBL" id="JAYMRR010000018">
    <property type="protein sequence ID" value="MFB8752589.1"/>
    <property type="molecule type" value="Genomic_DNA"/>
</dbReference>
<keyword evidence="5" id="KW-1185">Reference proteome</keyword>
<organism evidence="2 4">
    <name type="scientific">Streptomyces parvulus</name>
    <dbReference type="NCBI Taxonomy" id="146923"/>
    <lineage>
        <taxon>Bacteria</taxon>
        <taxon>Bacillati</taxon>
        <taxon>Actinomycetota</taxon>
        <taxon>Actinomycetes</taxon>
        <taxon>Kitasatosporales</taxon>
        <taxon>Streptomycetaceae</taxon>
        <taxon>Streptomyces</taxon>
    </lineage>
</organism>
<sequence>MASGFQRAKVRAMFEAFDADGNGLLEEADFAALVERWRRLPRVAAGPELTERVRGVLMGWWHHLSALAAEEGEGAGRVDMDVLMAMVDRLPSMPEAVTATADTIFDAVDENGDGRISRAEHQRLIDTWHGRDTATADVFDRLDQDGDGYLGRPEFATLWLQFWISDDPAEPGNVMCGPLAPAA</sequence>
<evidence type="ECO:0000313" key="4">
    <source>
        <dbReference type="Proteomes" id="UP000078468"/>
    </source>
</evidence>
<dbReference type="InterPro" id="IPR002048">
    <property type="entry name" value="EF_hand_dom"/>
</dbReference>
<dbReference type="GO" id="GO:0005509">
    <property type="term" value="F:calcium ion binding"/>
    <property type="evidence" value="ECO:0007669"/>
    <property type="project" value="InterPro"/>
</dbReference>
<dbReference type="SMART" id="SM00054">
    <property type="entry name" value="EFh"/>
    <property type="match status" value="3"/>
</dbReference>
<dbReference type="Gene3D" id="1.10.238.10">
    <property type="entry name" value="EF-hand"/>
    <property type="match status" value="1"/>
</dbReference>
<dbReference type="Proteomes" id="UP000078468">
    <property type="component" value="Chromosome"/>
</dbReference>
<gene>
    <name evidence="2" type="ORF">Spa2297_31810</name>
    <name evidence="3" type="ORF">VSS30_27610</name>
</gene>
<dbReference type="PROSITE" id="PS50222">
    <property type="entry name" value="EF_HAND_2"/>
    <property type="match status" value="3"/>
</dbReference>
<dbReference type="GeneID" id="91309505"/>
<accession>A0A191V831</accession>
<dbReference type="Pfam" id="PF13499">
    <property type="entry name" value="EF-hand_7"/>
    <property type="match status" value="1"/>
</dbReference>
<dbReference type="Pfam" id="PF13833">
    <property type="entry name" value="EF-hand_8"/>
    <property type="match status" value="1"/>
</dbReference>
<dbReference type="PROSITE" id="PS00018">
    <property type="entry name" value="EF_HAND_1"/>
    <property type="match status" value="2"/>
</dbReference>
<dbReference type="InterPro" id="IPR018247">
    <property type="entry name" value="EF_Hand_1_Ca_BS"/>
</dbReference>
<protein>
    <submittedName>
        <fullName evidence="2">Calcium sensor EFh</fullName>
    </submittedName>
    <submittedName>
        <fullName evidence="3">EF-hand domain-containing protein</fullName>
    </submittedName>
</protein>
<feature type="domain" description="EF-hand" evidence="1">
    <location>
        <begin position="5"/>
        <end position="40"/>
    </location>
</feature>
<evidence type="ECO:0000259" key="1">
    <source>
        <dbReference type="PROSITE" id="PS50222"/>
    </source>
</evidence>
<dbReference type="InterPro" id="IPR011992">
    <property type="entry name" value="EF-hand-dom_pair"/>
</dbReference>
<dbReference type="Proteomes" id="UP001585018">
    <property type="component" value="Unassembled WGS sequence"/>
</dbReference>
<dbReference type="AlphaFoldDB" id="A0A191V831"/>
<evidence type="ECO:0000313" key="5">
    <source>
        <dbReference type="Proteomes" id="UP001585018"/>
    </source>
</evidence>
<evidence type="ECO:0000313" key="2">
    <source>
        <dbReference type="EMBL" id="ANJ11176.1"/>
    </source>
</evidence>
<proteinExistence type="predicted"/>
<reference evidence="2 4" key="1">
    <citation type="submission" date="2016-05" db="EMBL/GenBank/DDBJ databases">
        <title>Non-Contiguous Finished Genome Sequence of Streptomyces parvulus 2297 Integrated Site-Specifically with Actinophage R4.</title>
        <authorList>
            <person name="Nishizawa T."/>
            <person name="Miura T."/>
            <person name="Harada C."/>
            <person name="Guo Y."/>
            <person name="Narisawa K."/>
            <person name="Ohta H."/>
            <person name="Takahashi H."/>
            <person name="Shirai M."/>
        </authorList>
    </citation>
    <scope>NUCLEOTIDE SEQUENCE [LARGE SCALE GENOMIC DNA]</scope>
    <source>
        <strain evidence="2 4">2297</strain>
    </source>
</reference>
<name>A0A191V831_9ACTN</name>
<feature type="domain" description="EF-hand" evidence="1">
    <location>
        <begin position="96"/>
        <end position="131"/>
    </location>
</feature>
<dbReference type="KEGG" id="spav:Spa2297_31810"/>
<dbReference type="SUPFAM" id="SSF47473">
    <property type="entry name" value="EF-hand"/>
    <property type="match status" value="1"/>
</dbReference>
<feature type="domain" description="EF-hand" evidence="1">
    <location>
        <begin position="137"/>
        <end position="165"/>
    </location>
</feature>